<protein>
    <submittedName>
        <fullName evidence="1">Uncharacterized protein</fullName>
    </submittedName>
</protein>
<keyword evidence="2" id="KW-1185">Reference proteome</keyword>
<accession>A0A0P6S384</accession>
<dbReference type="PATRIC" id="fig|119224.3.peg.1430"/>
<dbReference type="AlphaFoldDB" id="A0A0P6S384"/>
<name>A0A0P6S384_9STRE</name>
<organism evidence="1 2">
    <name type="scientific">Streptococcus phocae</name>
    <dbReference type="NCBI Taxonomy" id="119224"/>
    <lineage>
        <taxon>Bacteria</taxon>
        <taxon>Bacillati</taxon>
        <taxon>Bacillota</taxon>
        <taxon>Bacilli</taxon>
        <taxon>Lactobacillales</taxon>
        <taxon>Streptococcaceae</taxon>
        <taxon>Streptococcus</taxon>
    </lineage>
</organism>
<dbReference type="STRING" id="119224.AKK44_01495"/>
<reference evidence="1 2" key="1">
    <citation type="submission" date="2015-08" db="EMBL/GenBank/DDBJ databases">
        <title>Genome sequence of Streptococcus phocae subsp. phocae ATCC 51973T isolated from liver specimen obtained from seal.</title>
        <authorList>
            <person name="Avendano-Herrera R."/>
        </authorList>
    </citation>
    <scope>NUCLEOTIDE SEQUENCE [LARGE SCALE GENOMIC DNA]</scope>
    <source>
        <strain evidence="1 2">ATCC 51973</strain>
    </source>
</reference>
<gene>
    <name evidence="1" type="ORF">AKK44_01495</name>
</gene>
<comment type="caution">
    <text evidence="1">The sequence shown here is derived from an EMBL/GenBank/DDBJ whole genome shotgun (WGS) entry which is preliminary data.</text>
</comment>
<dbReference type="RefSeq" id="WP_054278200.1">
    <property type="nucleotide sequence ID" value="NZ_LHQM01000005.1"/>
</dbReference>
<sequence length="66" mass="7736">MNRQITSFIYSLPKEKQMWGELFLLISMKLINPKNNNDMLLEIINTKTSDGKVTTKYILNINTEED</sequence>
<dbReference type="EMBL" id="LHQM01000005">
    <property type="protein sequence ID" value="KPJ23080.1"/>
    <property type="molecule type" value="Genomic_DNA"/>
</dbReference>
<proteinExistence type="predicted"/>
<evidence type="ECO:0000313" key="2">
    <source>
        <dbReference type="Proteomes" id="UP000049578"/>
    </source>
</evidence>
<dbReference type="Proteomes" id="UP000049578">
    <property type="component" value="Unassembled WGS sequence"/>
</dbReference>
<evidence type="ECO:0000313" key="1">
    <source>
        <dbReference type="EMBL" id="KPJ23080.1"/>
    </source>
</evidence>